<dbReference type="RefSeq" id="WP_096633720.1">
    <property type="nucleotide sequence ID" value="NZ_NSGR01000008.1"/>
</dbReference>
<feature type="domain" description="DUF3502" evidence="2">
    <location>
        <begin position="411"/>
        <end position="478"/>
    </location>
</feature>
<accession>A0A854WE54</accession>
<evidence type="ECO:0000313" key="4">
    <source>
        <dbReference type="Proteomes" id="UP000217465"/>
    </source>
</evidence>
<gene>
    <name evidence="3" type="ORF">A9Y57_01538</name>
</gene>
<dbReference type="Proteomes" id="UP000217465">
    <property type="component" value="Unassembled WGS sequence"/>
</dbReference>
<dbReference type="PROSITE" id="PS51257">
    <property type="entry name" value="PROKAR_LIPOPROTEIN"/>
    <property type="match status" value="1"/>
</dbReference>
<evidence type="ECO:0000259" key="2">
    <source>
        <dbReference type="Pfam" id="PF12010"/>
    </source>
</evidence>
<feature type="signal peptide" evidence="1">
    <location>
        <begin position="1"/>
        <end position="21"/>
    </location>
</feature>
<dbReference type="PANTHER" id="PTHR43649">
    <property type="entry name" value="ARABINOSE-BINDING PROTEIN-RELATED"/>
    <property type="match status" value="1"/>
</dbReference>
<dbReference type="InterPro" id="IPR022627">
    <property type="entry name" value="DUF3502"/>
</dbReference>
<dbReference type="PANTHER" id="PTHR43649:SF17">
    <property type="entry name" value="ABC TRANSPORTER SOLUTE BINDING PROTEIN-SUGAR TRANSPORT"/>
    <property type="match status" value="1"/>
</dbReference>
<dbReference type="EMBL" id="NSGR01000008">
    <property type="protein sequence ID" value="PCH12818.1"/>
    <property type="molecule type" value="Genomic_DNA"/>
</dbReference>
<protein>
    <submittedName>
        <fullName evidence="3">Bacterial extracellular solute-binding protein</fullName>
    </submittedName>
</protein>
<organism evidence="3 4">
    <name type="scientific">Streptococcus parauberis</name>
    <dbReference type="NCBI Taxonomy" id="1348"/>
    <lineage>
        <taxon>Bacteria</taxon>
        <taxon>Bacillati</taxon>
        <taxon>Bacillota</taxon>
        <taxon>Bacilli</taxon>
        <taxon>Lactobacillales</taxon>
        <taxon>Streptococcaceae</taxon>
        <taxon>Streptococcus</taxon>
    </lineage>
</organism>
<reference evidence="3 4" key="1">
    <citation type="submission" date="2016-06" db="EMBL/GenBank/DDBJ databases">
        <authorList>
            <person name="Haines A.N."/>
            <person name="Council K.R."/>
        </authorList>
    </citation>
    <scope>NUCLEOTIDE SEQUENCE [LARGE SCALE GENOMIC DNA]</scope>
    <source>
        <strain evidence="3 4">SP158-29</strain>
    </source>
</reference>
<dbReference type="Gene3D" id="3.40.190.10">
    <property type="entry name" value="Periplasmic binding protein-like II"/>
    <property type="match status" value="1"/>
</dbReference>
<evidence type="ECO:0000256" key="1">
    <source>
        <dbReference type="SAM" id="SignalP"/>
    </source>
</evidence>
<dbReference type="InterPro" id="IPR050490">
    <property type="entry name" value="Bact_solute-bd_prot1"/>
</dbReference>
<feature type="chain" id="PRO_5038613649" evidence="1">
    <location>
        <begin position="22"/>
        <end position="482"/>
    </location>
</feature>
<proteinExistence type="predicted"/>
<dbReference type="AlphaFoldDB" id="A0A854WE54"/>
<dbReference type="Pfam" id="PF12010">
    <property type="entry name" value="DUF3502"/>
    <property type="match status" value="1"/>
</dbReference>
<evidence type="ECO:0000313" key="3">
    <source>
        <dbReference type="EMBL" id="PCH12818.1"/>
    </source>
</evidence>
<dbReference type="SUPFAM" id="SSF53850">
    <property type="entry name" value="Periplasmic binding protein-like II"/>
    <property type="match status" value="1"/>
</dbReference>
<name>A0A854WE54_9STRE</name>
<keyword evidence="1" id="KW-0732">Signal</keyword>
<sequence length="482" mass="53885">MKKWQKILFVTGTVLAASSLAACGNKSTSGDKEGGKLLMYQVGDKPDNFDELMKIANKRIKEKAGVTLDIQYIGWGDWDSKMSTIIASGEDYDIAFSNDYVVNSQKGAFADLTKLIPKYAKKTYENMDPAYIKGNKIDGKLYAFPVDANVYAQQMLSFNKALVDKYQLDISKVNSYASAEEVLKQFHEKDSKTAAFAIGQVFNMSGDFDYPLTKDQPFAVKIDEDKPTVINQYEDEGFKENLRVMHKWYQEGLIPKDAATNTEGYPLEGDTWFMREETQGPMDYGDTILTNAAGKDIVSRPLTKQLKTTNQAQMANFVVSSSSKNKEKAVEVLGLLNSDPELLNGLVYGIEGKAWEKTGENKIKLLDGYQPKLHLSAWNTGNNKILYTQDSITDDMITKRDESIKSAKESPILGFTVNTKSIKTELSNIANVMNRYKASVNTGTVDPDETLPKMIKDLKGAGWDKVQKEVQKQLDTYVSENK</sequence>
<comment type="caution">
    <text evidence="3">The sequence shown here is derived from an EMBL/GenBank/DDBJ whole genome shotgun (WGS) entry which is preliminary data.</text>
</comment>